<accession>A0A0G0ZE23</accession>
<evidence type="ECO:0000313" key="2">
    <source>
        <dbReference type="EMBL" id="KKS46934.1"/>
    </source>
</evidence>
<organism evidence="2 3">
    <name type="scientific">Candidatus Giovannonibacteria bacterium GW2011_GWF2_42_19</name>
    <dbReference type="NCBI Taxonomy" id="1618659"/>
    <lineage>
        <taxon>Bacteria</taxon>
        <taxon>Candidatus Giovannoniibacteriota</taxon>
    </lineage>
</organism>
<protein>
    <recommendedName>
        <fullName evidence="4">DUF192 domain-containing protein</fullName>
    </recommendedName>
</protein>
<dbReference type="STRING" id="1618659.UV11_C0022G0010"/>
<dbReference type="Pfam" id="PF02643">
    <property type="entry name" value="DUF192"/>
    <property type="match status" value="1"/>
</dbReference>
<dbReference type="PANTHER" id="PTHR37953:SF1">
    <property type="entry name" value="UPF0127 PROTEIN MJ1496"/>
    <property type="match status" value="1"/>
</dbReference>
<sequence>MQRQSGNSKTKYVFSLCAILAVILGAGYYIFSSRPLSFQYELFSDVSLSLDEEADLTPYAKIGDSKISVEVVKDNESIRKGLSGRLSMEEDRGMLFVFSIPGIYRFWMPDMHFPIDIIWIADGKIIGAEKNVSPEFNPASPRFYTPTKPIQYVLETNAGFVEAGKIKSGDEVFFYNID</sequence>
<dbReference type="EMBL" id="LCDF01000022">
    <property type="protein sequence ID" value="KKS46934.1"/>
    <property type="molecule type" value="Genomic_DNA"/>
</dbReference>
<dbReference type="AlphaFoldDB" id="A0A0G0ZE23"/>
<dbReference type="PANTHER" id="PTHR37953">
    <property type="entry name" value="UPF0127 PROTEIN MJ1496"/>
    <property type="match status" value="1"/>
</dbReference>
<keyword evidence="1" id="KW-0472">Membrane</keyword>
<dbReference type="InterPro" id="IPR003795">
    <property type="entry name" value="DUF192"/>
</dbReference>
<name>A0A0G0ZE23_9BACT</name>
<reference evidence="2 3" key="1">
    <citation type="journal article" date="2015" name="Nature">
        <title>rRNA introns, odd ribosomes, and small enigmatic genomes across a large radiation of phyla.</title>
        <authorList>
            <person name="Brown C.T."/>
            <person name="Hug L.A."/>
            <person name="Thomas B.C."/>
            <person name="Sharon I."/>
            <person name="Castelle C.J."/>
            <person name="Singh A."/>
            <person name="Wilkins M.J."/>
            <person name="Williams K.H."/>
            <person name="Banfield J.F."/>
        </authorList>
    </citation>
    <scope>NUCLEOTIDE SEQUENCE [LARGE SCALE GENOMIC DNA]</scope>
</reference>
<evidence type="ECO:0008006" key="4">
    <source>
        <dbReference type="Google" id="ProtNLM"/>
    </source>
</evidence>
<proteinExistence type="predicted"/>
<dbReference type="Gene3D" id="2.60.120.1140">
    <property type="entry name" value="Protein of unknown function DUF192"/>
    <property type="match status" value="1"/>
</dbReference>
<comment type="caution">
    <text evidence="2">The sequence shown here is derived from an EMBL/GenBank/DDBJ whole genome shotgun (WGS) entry which is preliminary data.</text>
</comment>
<evidence type="ECO:0000256" key="1">
    <source>
        <dbReference type="SAM" id="Phobius"/>
    </source>
</evidence>
<evidence type="ECO:0000313" key="3">
    <source>
        <dbReference type="Proteomes" id="UP000034036"/>
    </source>
</evidence>
<keyword evidence="1" id="KW-0812">Transmembrane</keyword>
<dbReference type="InterPro" id="IPR038695">
    <property type="entry name" value="Saro_0823-like_sf"/>
</dbReference>
<gene>
    <name evidence="2" type="ORF">UV11_C0022G0010</name>
</gene>
<dbReference type="Proteomes" id="UP000034036">
    <property type="component" value="Unassembled WGS sequence"/>
</dbReference>
<feature type="transmembrane region" description="Helical" evidence="1">
    <location>
        <begin position="12"/>
        <end position="31"/>
    </location>
</feature>
<keyword evidence="1" id="KW-1133">Transmembrane helix</keyword>